<sequence>MSIALDLNNKIYYEILVDYAEKQPTSEYSKDIILCKFMTLFKISKYIENEGFAGFIDYYDDEFYLSSEGFSQSEPHEVWSKSLYELKNRFI</sequence>
<accession>N8YB60</accession>
<name>N8YB60_9GAMM</name>
<dbReference type="PATRIC" id="fig|1120926.3.peg.1627"/>
<protein>
    <submittedName>
        <fullName evidence="1">Uncharacterized protein</fullName>
    </submittedName>
</protein>
<proteinExistence type="predicted"/>
<dbReference type="STRING" id="202952.GCA_000747725_01726"/>
<evidence type="ECO:0000313" key="1">
    <source>
        <dbReference type="EMBL" id="ENV34007.1"/>
    </source>
</evidence>
<dbReference type="HOGENOM" id="CLU_2420297_0_0_6"/>
<dbReference type="Proteomes" id="UP000013117">
    <property type="component" value="Unassembled WGS sequence"/>
</dbReference>
<keyword evidence="2" id="KW-1185">Reference proteome</keyword>
<reference evidence="1 2" key="1">
    <citation type="submission" date="2013-02" db="EMBL/GenBank/DDBJ databases">
        <title>The Genome Sequence of Acinetobacter gerneri CIP 107464.</title>
        <authorList>
            <consortium name="The Broad Institute Genome Sequencing Platform"/>
            <consortium name="The Broad Institute Genome Sequencing Center for Infectious Disease"/>
            <person name="Cerqueira G."/>
            <person name="Feldgarden M."/>
            <person name="Courvalin P."/>
            <person name="Perichon B."/>
            <person name="Grillot-Courvalin C."/>
            <person name="Clermont D."/>
            <person name="Rocha E."/>
            <person name="Yoon E.-J."/>
            <person name="Nemec A."/>
            <person name="Walker B."/>
            <person name="Young S.K."/>
            <person name="Zeng Q."/>
            <person name="Gargeya S."/>
            <person name="Fitzgerald M."/>
            <person name="Haas B."/>
            <person name="Abouelleil A."/>
            <person name="Alvarado L."/>
            <person name="Arachchi H.M."/>
            <person name="Berlin A.M."/>
            <person name="Chapman S.B."/>
            <person name="Dewar J."/>
            <person name="Goldberg J."/>
            <person name="Griggs A."/>
            <person name="Gujja S."/>
            <person name="Hansen M."/>
            <person name="Howarth C."/>
            <person name="Imamovic A."/>
            <person name="Larimer J."/>
            <person name="McCowan C."/>
            <person name="Murphy C."/>
            <person name="Neiman D."/>
            <person name="Pearson M."/>
            <person name="Priest M."/>
            <person name="Roberts A."/>
            <person name="Saif S."/>
            <person name="Shea T."/>
            <person name="Sisk P."/>
            <person name="Sykes S."/>
            <person name="Wortman J."/>
            <person name="Nusbaum C."/>
            <person name="Birren B."/>
        </authorList>
    </citation>
    <scope>NUCLEOTIDE SEQUENCE [LARGE SCALE GENOMIC DNA]</scope>
    <source>
        <strain evidence="1 2">CIP 107464</strain>
    </source>
</reference>
<organism evidence="1 2">
    <name type="scientific">Acinetobacter gerneri DSM 14967 = CIP 107464 = MTCC 9824</name>
    <dbReference type="NCBI Taxonomy" id="1120926"/>
    <lineage>
        <taxon>Bacteria</taxon>
        <taxon>Pseudomonadati</taxon>
        <taxon>Pseudomonadota</taxon>
        <taxon>Gammaproteobacteria</taxon>
        <taxon>Moraxellales</taxon>
        <taxon>Moraxellaceae</taxon>
        <taxon>Acinetobacter</taxon>
    </lineage>
</organism>
<dbReference type="EMBL" id="APPN01000061">
    <property type="protein sequence ID" value="ENV34007.1"/>
    <property type="molecule type" value="Genomic_DNA"/>
</dbReference>
<dbReference type="AlphaFoldDB" id="N8YB60"/>
<gene>
    <name evidence="1" type="ORF">F960_01697</name>
</gene>
<evidence type="ECO:0000313" key="2">
    <source>
        <dbReference type="Proteomes" id="UP000013117"/>
    </source>
</evidence>
<comment type="caution">
    <text evidence="1">The sequence shown here is derived from an EMBL/GenBank/DDBJ whole genome shotgun (WGS) entry which is preliminary data.</text>
</comment>